<keyword evidence="2" id="KW-1185">Reference proteome</keyword>
<evidence type="ECO:0000313" key="2">
    <source>
        <dbReference type="Proteomes" id="UP001189624"/>
    </source>
</evidence>
<reference evidence="1" key="1">
    <citation type="submission" date="2023-10" db="EMBL/GenBank/DDBJ databases">
        <authorList>
            <person name="Domelevo Entfellner J.-B."/>
        </authorList>
    </citation>
    <scope>NUCLEOTIDE SEQUENCE</scope>
</reference>
<evidence type="ECO:0000313" key="1">
    <source>
        <dbReference type="EMBL" id="CAJ1968408.1"/>
    </source>
</evidence>
<gene>
    <name evidence="1" type="ORF">AYBTSS11_LOCUS21697</name>
</gene>
<accession>A0AA86SS21</accession>
<protein>
    <submittedName>
        <fullName evidence="1">Uncharacterized protein</fullName>
    </submittedName>
</protein>
<sequence length="85" mass="9779">MLINVLYGIEEKGTYDRVLALMPISLGAVPYTLSWQHGGRLGRKLIFEQVKDAIEQGDTWLHFSFSEYLEAKQEFNDGQVRDFVV</sequence>
<proteinExistence type="predicted"/>
<organism evidence="1 2">
    <name type="scientific">Sphenostylis stenocarpa</name>
    <dbReference type="NCBI Taxonomy" id="92480"/>
    <lineage>
        <taxon>Eukaryota</taxon>
        <taxon>Viridiplantae</taxon>
        <taxon>Streptophyta</taxon>
        <taxon>Embryophyta</taxon>
        <taxon>Tracheophyta</taxon>
        <taxon>Spermatophyta</taxon>
        <taxon>Magnoliopsida</taxon>
        <taxon>eudicotyledons</taxon>
        <taxon>Gunneridae</taxon>
        <taxon>Pentapetalae</taxon>
        <taxon>rosids</taxon>
        <taxon>fabids</taxon>
        <taxon>Fabales</taxon>
        <taxon>Fabaceae</taxon>
        <taxon>Papilionoideae</taxon>
        <taxon>50 kb inversion clade</taxon>
        <taxon>NPAAA clade</taxon>
        <taxon>indigoferoid/millettioid clade</taxon>
        <taxon>Phaseoleae</taxon>
        <taxon>Sphenostylis</taxon>
    </lineage>
</organism>
<name>A0AA86SS21_9FABA</name>
<dbReference type="Proteomes" id="UP001189624">
    <property type="component" value="Chromosome 7"/>
</dbReference>
<dbReference type="EMBL" id="OY731404">
    <property type="protein sequence ID" value="CAJ1968408.1"/>
    <property type="molecule type" value="Genomic_DNA"/>
</dbReference>
<dbReference type="Gramene" id="rna-AYBTSS11_LOCUS21697">
    <property type="protein sequence ID" value="CAJ1968408.1"/>
    <property type="gene ID" value="gene-AYBTSS11_LOCUS21697"/>
</dbReference>
<dbReference type="AlphaFoldDB" id="A0AA86SS21"/>